<protein>
    <submittedName>
        <fullName evidence="9">EamA family transporter</fullName>
    </submittedName>
</protein>
<accession>A0A2N5EKR0</accession>
<evidence type="ECO:0000313" key="9">
    <source>
        <dbReference type="EMBL" id="PLR47090.1"/>
    </source>
</evidence>
<comment type="similarity">
    <text evidence="2">Belongs to the EamA transporter family.</text>
</comment>
<evidence type="ECO:0000259" key="8">
    <source>
        <dbReference type="Pfam" id="PF00892"/>
    </source>
</evidence>
<feature type="transmembrane region" description="Helical" evidence="7">
    <location>
        <begin position="148"/>
        <end position="167"/>
    </location>
</feature>
<gene>
    <name evidence="9" type="ORF">CYR34_15230</name>
</gene>
<dbReference type="Pfam" id="PF00892">
    <property type="entry name" value="EamA"/>
    <property type="match status" value="2"/>
</dbReference>
<proteinExistence type="inferred from homology"/>
<sequence length="289" mass="31047">MTFTRSTLMSQGATSGFVLLWGSAAIFTRLGLDNASPFMLLVCRFALALATLLIVGCFRRRWLPKQGTRKQVALTGLLLIGGYSVCYFQAMAHGVTPGLIATIMGIQPILTLCLVERRMQGTRLLGLLVALSGLILLVWRSLAASHLPASGILFALAALLFMTFGAIMQKRTPQAPADVLPLQYGVSLLLCLLMLPVGSLHVTLNREFLLSVLFLGVLISVVAQLLLYRLLNAGSIVNVTSLFYLVPVITAALDYLLLGNALPWSGMAGMAAILLGIMMVFRTPQPATA</sequence>
<keyword evidence="10" id="KW-1185">Reference proteome</keyword>
<comment type="subcellular location">
    <subcellularLocation>
        <location evidence="1">Cell membrane</location>
        <topology evidence="1">Multi-pass membrane protein</topology>
    </subcellularLocation>
</comment>
<feature type="transmembrane region" description="Helical" evidence="7">
    <location>
        <begin position="38"/>
        <end position="59"/>
    </location>
</feature>
<feature type="transmembrane region" description="Helical" evidence="7">
    <location>
        <begin position="264"/>
        <end position="281"/>
    </location>
</feature>
<evidence type="ECO:0000256" key="2">
    <source>
        <dbReference type="ARBA" id="ARBA00007362"/>
    </source>
</evidence>
<feature type="transmembrane region" description="Helical" evidence="7">
    <location>
        <begin position="12"/>
        <end position="32"/>
    </location>
</feature>
<dbReference type="InterPro" id="IPR050638">
    <property type="entry name" value="AA-Vitamin_Transporters"/>
</dbReference>
<evidence type="ECO:0000256" key="7">
    <source>
        <dbReference type="SAM" id="Phobius"/>
    </source>
</evidence>
<dbReference type="RefSeq" id="WP_101835508.1">
    <property type="nucleotide sequence ID" value="NZ_PJZK01000016.1"/>
</dbReference>
<comment type="caution">
    <text evidence="9">The sequence shown here is derived from an EMBL/GenBank/DDBJ whole genome shotgun (WGS) entry which is preliminary data.</text>
</comment>
<keyword evidence="4 7" id="KW-0812">Transmembrane</keyword>
<evidence type="ECO:0000313" key="10">
    <source>
        <dbReference type="Proteomes" id="UP000234626"/>
    </source>
</evidence>
<keyword evidence="3" id="KW-1003">Cell membrane</keyword>
<dbReference type="AlphaFoldDB" id="A0A2N5EKR0"/>
<feature type="transmembrane region" description="Helical" evidence="7">
    <location>
        <begin position="71"/>
        <end position="90"/>
    </location>
</feature>
<dbReference type="Proteomes" id="UP000234626">
    <property type="component" value="Unassembled WGS sequence"/>
</dbReference>
<dbReference type="InterPro" id="IPR000620">
    <property type="entry name" value="EamA_dom"/>
</dbReference>
<dbReference type="PANTHER" id="PTHR32322">
    <property type="entry name" value="INNER MEMBRANE TRANSPORTER"/>
    <property type="match status" value="1"/>
</dbReference>
<feature type="transmembrane region" description="Helical" evidence="7">
    <location>
        <begin position="208"/>
        <end position="228"/>
    </location>
</feature>
<feature type="transmembrane region" description="Helical" evidence="7">
    <location>
        <begin position="179"/>
        <end position="202"/>
    </location>
</feature>
<name>A0A2N5EKR0_9GAMM</name>
<keyword evidence="5 7" id="KW-1133">Transmembrane helix</keyword>
<feature type="domain" description="EamA" evidence="8">
    <location>
        <begin position="150"/>
        <end position="281"/>
    </location>
</feature>
<evidence type="ECO:0000256" key="1">
    <source>
        <dbReference type="ARBA" id="ARBA00004651"/>
    </source>
</evidence>
<dbReference type="PANTHER" id="PTHR32322:SF2">
    <property type="entry name" value="EAMA DOMAIN-CONTAINING PROTEIN"/>
    <property type="match status" value="1"/>
</dbReference>
<keyword evidence="6 7" id="KW-0472">Membrane</keyword>
<feature type="transmembrane region" description="Helical" evidence="7">
    <location>
        <begin position="235"/>
        <end position="258"/>
    </location>
</feature>
<evidence type="ECO:0000256" key="5">
    <source>
        <dbReference type="ARBA" id="ARBA00022989"/>
    </source>
</evidence>
<dbReference type="EMBL" id="PJZK01000016">
    <property type="protein sequence ID" value="PLR47090.1"/>
    <property type="molecule type" value="Genomic_DNA"/>
</dbReference>
<feature type="transmembrane region" description="Helical" evidence="7">
    <location>
        <begin position="124"/>
        <end position="142"/>
    </location>
</feature>
<dbReference type="SUPFAM" id="SSF103481">
    <property type="entry name" value="Multidrug resistance efflux transporter EmrE"/>
    <property type="match status" value="2"/>
</dbReference>
<feature type="transmembrane region" description="Helical" evidence="7">
    <location>
        <begin position="96"/>
        <end position="115"/>
    </location>
</feature>
<dbReference type="InterPro" id="IPR037185">
    <property type="entry name" value="EmrE-like"/>
</dbReference>
<feature type="domain" description="EamA" evidence="8">
    <location>
        <begin position="18"/>
        <end position="138"/>
    </location>
</feature>
<evidence type="ECO:0000256" key="4">
    <source>
        <dbReference type="ARBA" id="ARBA00022692"/>
    </source>
</evidence>
<dbReference type="GO" id="GO:0016020">
    <property type="term" value="C:membrane"/>
    <property type="evidence" value="ECO:0007669"/>
    <property type="project" value="UniProtKB-SubCell"/>
</dbReference>
<dbReference type="OrthoDB" id="9809509at2"/>
<reference evidence="9 10" key="1">
    <citation type="submission" date="2017-12" db="EMBL/GenBank/DDBJ databases">
        <title>Characterization of six clinical isolates of Enterochimera gen. nov., a novel genus of the Yersiniaciae family and the three species Enterochimera arupensis sp. nov., Enterochimera coloradensis sp. nov, and Enterochimera californica sp. nov.</title>
        <authorList>
            <person name="Rossi A."/>
            <person name="Fisher M."/>
        </authorList>
    </citation>
    <scope>NUCLEOTIDE SEQUENCE [LARGE SCALE GENOMIC DNA]</scope>
    <source>
        <strain evidence="9 10">2016Iso1</strain>
    </source>
</reference>
<evidence type="ECO:0000256" key="3">
    <source>
        <dbReference type="ARBA" id="ARBA00022475"/>
    </source>
</evidence>
<evidence type="ECO:0000256" key="6">
    <source>
        <dbReference type="ARBA" id="ARBA00023136"/>
    </source>
</evidence>
<organism evidence="9 10">
    <name type="scientific">Chimaeribacter arupi</name>
    <dbReference type="NCBI Taxonomy" id="2060066"/>
    <lineage>
        <taxon>Bacteria</taxon>
        <taxon>Pseudomonadati</taxon>
        <taxon>Pseudomonadota</taxon>
        <taxon>Gammaproteobacteria</taxon>
        <taxon>Enterobacterales</taxon>
        <taxon>Yersiniaceae</taxon>
        <taxon>Chimaeribacter</taxon>
    </lineage>
</organism>